<dbReference type="EMBL" id="BLKZ01000001">
    <property type="protein sequence ID" value="GFG92648.1"/>
    <property type="molecule type" value="Genomic_DNA"/>
</dbReference>
<dbReference type="InterPro" id="IPR008271">
    <property type="entry name" value="Ser/Thr_kinase_AS"/>
</dbReference>
<dbReference type="InterPro" id="IPR011009">
    <property type="entry name" value="Kinase-like_dom_sf"/>
</dbReference>
<dbReference type="Gene3D" id="3.30.200.20">
    <property type="entry name" value="Phosphorylase Kinase, domain 1"/>
    <property type="match status" value="1"/>
</dbReference>
<dbReference type="Gene3D" id="2.120.10.30">
    <property type="entry name" value="TolB, C-terminal domain"/>
    <property type="match status" value="1"/>
</dbReference>
<feature type="repeat" description="NHL" evidence="13">
    <location>
        <begin position="606"/>
        <end position="647"/>
    </location>
</feature>
<evidence type="ECO:0000256" key="10">
    <source>
        <dbReference type="ARBA" id="ARBA00022840"/>
    </source>
</evidence>
<evidence type="ECO:0000256" key="9">
    <source>
        <dbReference type="ARBA" id="ARBA00022777"/>
    </source>
</evidence>
<dbReference type="FunFam" id="1.10.510.10:FF:000021">
    <property type="entry name" value="Serine/threonine protein kinase"/>
    <property type="match status" value="1"/>
</dbReference>
<evidence type="ECO:0000256" key="3">
    <source>
        <dbReference type="ARBA" id="ARBA00022475"/>
    </source>
</evidence>
<dbReference type="InterPro" id="IPR001258">
    <property type="entry name" value="NHL_repeat"/>
</dbReference>
<dbReference type="InterPro" id="IPR011042">
    <property type="entry name" value="6-blade_b-propeller_TolB-like"/>
</dbReference>
<feature type="region of interest" description="Disordered" evidence="15">
    <location>
        <begin position="423"/>
        <end position="442"/>
    </location>
</feature>
<feature type="repeat" description="NHL" evidence="13">
    <location>
        <begin position="701"/>
        <end position="731"/>
    </location>
</feature>
<evidence type="ECO:0000313" key="18">
    <source>
        <dbReference type="EMBL" id="GFG92648.1"/>
    </source>
</evidence>
<dbReference type="GO" id="GO:0005886">
    <property type="term" value="C:plasma membrane"/>
    <property type="evidence" value="ECO:0007669"/>
    <property type="project" value="UniProtKB-SubCell"/>
</dbReference>
<dbReference type="InterPro" id="IPR017441">
    <property type="entry name" value="Protein_kinase_ATP_BS"/>
</dbReference>
<dbReference type="CDD" id="cd14952">
    <property type="entry name" value="NHL_PKND_like"/>
    <property type="match status" value="1"/>
</dbReference>
<sequence>MAGGGPDSRVGSRFGPYELVKLLGRGGMGEVYEAQDTRKNNRTVALKLISQQYSDNPAFRARMQREADIAGRLTEPHIVPIHDYGDIDGQFFVEMRLIEGISLRQILTQYGPLTPARTVAVVRQIAAALDAAHASGITHRDVKPENILITADDFAYLVDFGIARGVTDPGLTQSGMAVGTYNYMAPERFTGDEVTYRADIYALACVLGECLTGAPPYRADSVERLIASHLMEPVPRPSQIRPGRIPEALDQVVAKGMAKNPNERYVSAGDLALAAHEALTAPEQRQEANILQHQGDNNATVMSPVVNPSNFGGSWANYNSGAYQQNSGGYQQNSGGYQQDSGGYEQASATQRSPQIHTPPPVPQYQTGDQTMRQPVQNTGGWGTQPPTNRVDTGDQYTQAAPVPPNYNQSQPHALNYNQSQPHALNYNQSQPHPLSTPPEKKSRKPLLIGAIIAVLLIVAGVTAFVLTRPGEGSKGPTGQVALPFNGLNFRLSPGGVAVDDAGTVYITNQTMYGRVVTLAAGSTTPVLKPFTGLYEPQGIAVDNSGKIYVSDFNNRVVALPAGSNNQVVLPFDGLAYPEGVAVDAQGNVYVADRGNNRVLKMAAGETIQTVLPFNGLKNPDGVAVDKDGNIYVTDTDNNRVLRLDAGTNNQTVLPFTGLSAPWGITVDNKGAVYVTEHDNNRVLKLASGASAAVELPFKGLNTPLSVAVDKDFTVYVADRGNVRVLKLKQDEKD</sequence>
<dbReference type="RefSeq" id="WP_163717253.1">
    <property type="nucleotide sequence ID" value="NZ_BLKZ01000001.1"/>
</dbReference>
<evidence type="ECO:0000256" key="12">
    <source>
        <dbReference type="ARBA" id="ARBA00023136"/>
    </source>
</evidence>
<evidence type="ECO:0000256" key="7">
    <source>
        <dbReference type="ARBA" id="ARBA00022737"/>
    </source>
</evidence>
<evidence type="ECO:0000256" key="1">
    <source>
        <dbReference type="ARBA" id="ARBA00004162"/>
    </source>
</evidence>
<dbReference type="Proteomes" id="UP000465360">
    <property type="component" value="Unassembled WGS sequence"/>
</dbReference>
<evidence type="ECO:0000256" key="4">
    <source>
        <dbReference type="ARBA" id="ARBA00022527"/>
    </source>
</evidence>
<dbReference type="PROSITE" id="PS00107">
    <property type="entry name" value="PROTEIN_KINASE_ATP"/>
    <property type="match status" value="1"/>
</dbReference>
<dbReference type="SMART" id="SM00220">
    <property type="entry name" value="S_TKc"/>
    <property type="match status" value="1"/>
</dbReference>
<keyword evidence="10 14" id="KW-0067">ATP-binding</keyword>
<dbReference type="InterPro" id="IPR000719">
    <property type="entry name" value="Prot_kinase_dom"/>
</dbReference>
<comment type="caution">
    <text evidence="18">The sequence shown here is derived from an EMBL/GenBank/DDBJ whole genome shotgun (WGS) entry which is preliminary data.</text>
</comment>
<evidence type="ECO:0000256" key="2">
    <source>
        <dbReference type="ARBA" id="ARBA00012513"/>
    </source>
</evidence>
<dbReference type="Gene3D" id="1.10.510.10">
    <property type="entry name" value="Transferase(Phosphotransferase) domain 1"/>
    <property type="match status" value="1"/>
</dbReference>
<keyword evidence="11 16" id="KW-1133">Transmembrane helix</keyword>
<dbReference type="PROSITE" id="PS00108">
    <property type="entry name" value="PROTEIN_KINASE_ST"/>
    <property type="match status" value="1"/>
</dbReference>
<evidence type="ECO:0000256" key="16">
    <source>
        <dbReference type="SAM" id="Phobius"/>
    </source>
</evidence>
<evidence type="ECO:0000259" key="17">
    <source>
        <dbReference type="PROSITE" id="PS50011"/>
    </source>
</evidence>
<comment type="subcellular location">
    <subcellularLocation>
        <location evidence="1">Cell membrane</location>
        <topology evidence="1">Single-pass membrane protein</topology>
    </subcellularLocation>
</comment>
<name>A0A7I9YVK6_MYCBU</name>
<evidence type="ECO:0000256" key="6">
    <source>
        <dbReference type="ARBA" id="ARBA00022692"/>
    </source>
</evidence>
<keyword evidence="5" id="KW-0808">Transferase</keyword>
<dbReference type="Pfam" id="PF00069">
    <property type="entry name" value="Pkinase"/>
    <property type="match status" value="1"/>
</dbReference>
<keyword evidence="6 16" id="KW-0812">Transmembrane</keyword>
<feature type="compositionally biased region" description="Polar residues" evidence="15">
    <location>
        <begin position="347"/>
        <end position="356"/>
    </location>
</feature>
<accession>A0A7I9YVK6</accession>
<keyword evidence="12 16" id="KW-0472">Membrane</keyword>
<feature type="binding site" evidence="14">
    <location>
        <position position="47"/>
    </location>
    <ligand>
        <name>ATP</name>
        <dbReference type="ChEBI" id="CHEBI:30616"/>
    </ligand>
</feature>
<evidence type="ECO:0000256" key="14">
    <source>
        <dbReference type="PROSITE-ProRule" id="PRU10141"/>
    </source>
</evidence>
<dbReference type="CDD" id="cd14014">
    <property type="entry name" value="STKc_PknB_like"/>
    <property type="match status" value="1"/>
</dbReference>
<feature type="region of interest" description="Disordered" evidence="15">
    <location>
        <begin position="326"/>
        <end position="416"/>
    </location>
</feature>
<dbReference type="SUPFAM" id="SSF56112">
    <property type="entry name" value="Protein kinase-like (PK-like)"/>
    <property type="match status" value="1"/>
</dbReference>
<keyword evidence="3" id="KW-1003">Cell membrane</keyword>
<dbReference type="InterPro" id="IPR035016">
    <property type="entry name" value="NHL_PKND"/>
</dbReference>
<dbReference type="GO" id="GO:0080090">
    <property type="term" value="P:regulation of primary metabolic process"/>
    <property type="evidence" value="ECO:0007669"/>
    <property type="project" value="UniProtKB-ARBA"/>
</dbReference>
<organism evidence="18 19">
    <name type="scientific">Mycobacterium bourgelatii</name>
    <dbReference type="NCBI Taxonomy" id="1273442"/>
    <lineage>
        <taxon>Bacteria</taxon>
        <taxon>Bacillati</taxon>
        <taxon>Actinomycetota</taxon>
        <taxon>Actinomycetes</taxon>
        <taxon>Mycobacteriales</taxon>
        <taxon>Mycobacteriaceae</taxon>
        <taxon>Mycobacterium</taxon>
    </lineage>
</organism>
<evidence type="ECO:0000256" key="15">
    <source>
        <dbReference type="SAM" id="MobiDB-lite"/>
    </source>
</evidence>
<dbReference type="PROSITE" id="PS50011">
    <property type="entry name" value="PROTEIN_KINASE_DOM"/>
    <property type="match status" value="1"/>
</dbReference>
<dbReference type="PANTHER" id="PTHR43289:SF6">
    <property type="entry name" value="SERINE_THREONINE-PROTEIN KINASE NEKL-3"/>
    <property type="match status" value="1"/>
</dbReference>
<keyword evidence="9 18" id="KW-0418">Kinase</keyword>
<evidence type="ECO:0000256" key="11">
    <source>
        <dbReference type="ARBA" id="ARBA00022989"/>
    </source>
</evidence>
<dbReference type="SUPFAM" id="SSF101898">
    <property type="entry name" value="NHL repeat"/>
    <property type="match status" value="1"/>
</dbReference>
<feature type="repeat" description="NHL" evidence="13">
    <location>
        <begin position="564"/>
        <end position="605"/>
    </location>
</feature>
<dbReference type="EC" id="2.7.11.1" evidence="2"/>
<feature type="transmembrane region" description="Helical" evidence="16">
    <location>
        <begin position="447"/>
        <end position="467"/>
    </location>
</feature>
<evidence type="ECO:0000256" key="13">
    <source>
        <dbReference type="PROSITE-ProRule" id="PRU00504"/>
    </source>
</evidence>
<dbReference type="GO" id="GO:0005524">
    <property type="term" value="F:ATP binding"/>
    <property type="evidence" value="ECO:0007669"/>
    <property type="project" value="UniProtKB-UniRule"/>
</dbReference>
<feature type="compositionally biased region" description="Low complexity" evidence="15">
    <location>
        <begin position="326"/>
        <end position="346"/>
    </location>
</feature>
<keyword evidence="19" id="KW-1185">Reference proteome</keyword>
<feature type="compositionally biased region" description="Polar residues" evidence="15">
    <location>
        <begin position="406"/>
        <end position="416"/>
    </location>
</feature>
<evidence type="ECO:0000256" key="8">
    <source>
        <dbReference type="ARBA" id="ARBA00022741"/>
    </source>
</evidence>
<feature type="compositionally biased region" description="Polar residues" evidence="15">
    <location>
        <begin position="364"/>
        <end position="399"/>
    </location>
</feature>
<dbReference type="PROSITE" id="PS51125">
    <property type="entry name" value="NHL"/>
    <property type="match status" value="4"/>
</dbReference>
<keyword evidence="7" id="KW-0677">Repeat</keyword>
<evidence type="ECO:0000313" key="19">
    <source>
        <dbReference type="Proteomes" id="UP000465360"/>
    </source>
</evidence>
<dbReference type="PANTHER" id="PTHR43289">
    <property type="entry name" value="MITOGEN-ACTIVATED PROTEIN KINASE KINASE KINASE 20-RELATED"/>
    <property type="match status" value="1"/>
</dbReference>
<proteinExistence type="predicted"/>
<keyword evidence="8 14" id="KW-0547">Nucleotide-binding</keyword>
<dbReference type="AlphaFoldDB" id="A0A7I9YVK6"/>
<evidence type="ECO:0000256" key="5">
    <source>
        <dbReference type="ARBA" id="ARBA00022679"/>
    </source>
</evidence>
<gene>
    <name evidence="18" type="primary">pknD</name>
    <name evidence="18" type="ORF">MBOU_46900</name>
</gene>
<feature type="domain" description="Protein kinase" evidence="17">
    <location>
        <begin position="17"/>
        <end position="279"/>
    </location>
</feature>
<dbReference type="GO" id="GO:0004674">
    <property type="term" value="F:protein serine/threonine kinase activity"/>
    <property type="evidence" value="ECO:0007669"/>
    <property type="project" value="UniProtKB-KW"/>
</dbReference>
<dbReference type="Pfam" id="PF01436">
    <property type="entry name" value="NHL"/>
    <property type="match status" value="4"/>
</dbReference>
<reference evidence="18 19" key="1">
    <citation type="journal article" date="2019" name="Emerg. Microbes Infect.">
        <title>Comprehensive subspecies identification of 175 nontuberculous mycobacteria species based on 7547 genomic profiles.</title>
        <authorList>
            <person name="Matsumoto Y."/>
            <person name="Kinjo T."/>
            <person name="Motooka D."/>
            <person name="Nabeya D."/>
            <person name="Jung N."/>
            <person name="Uechi K."/>
            <person name="Horii T."/>
            <person name="Iida T."/>
            <person name="Fujita J."/>
            <person name="Nakamura S."/>
        </authorList>
    </citation>
    <scope>NUCLEOTIDE SEQUENCE [LARGE SCALE GENOMIC DNA]</scope>
    <source>
        <strain evidence="18 19">JCM 30725</strain>
    </source>
</reference>
<feature type="repeat" description="NHL" evidence="13">
    <location>
        <begin position="648"/>
        <end position="689"/>
    </location>
</feature>
<feature type="compositionally biased region" description="Polar residues" evidence="15">
    <location>
        <begin position="423"/>
        <end position="434"/>
    </location>
</feature>
<keyword evidence="4" id="KW-0723">Serine/threonine-protein kinase</keyword>
<protein>
    <recommendedName>
        <fullName evidence="2">non-specific serine/threonine protein kinase</fullName>
        <ecNumber evidence="2">2.7.11.1</ecNumber>
    </recommendedName>
</protein>
<dbReference type="FunFam" id="3.30.200.20:FF:000348">
    <property type="entry name" value="Serine/threonine protein kinase"/>
    <property type="match status" value="1"/>
</dbReference>